<accession>A0A840V7M1</accession>
<comment type="caution">
    <text evidence="1">The sequence shown here is derived from an EMBL/GenBank/DDBJ whole genome shotgun (WGS) entry which is preliminary data.</text>
</comment>
<proteinExistence type="predicted"/>
<keyword evidence="2" id="KW-1185">Reference proteome</keyword>
<reference evidence="1 2" key="1">
    <citation type="submission" date="2020-08" db="EMBL/GenBank/DDBJ databases">
        <title>Genomic Encyclopedia of Type Strains, Phase IV (KMG-IV): sequencing the most valuable type-strain genomes for metagenomic binning, comparative biology and taxonomic classification.</title>
        <authorList>
            <person name="Goeker M."/>
        </authorList>
    </citation>
    <scope>NUCLEOTIDE SEQUENCE [LARGE SCALE GENOMIC DNA]</scope>
    <source>
        <strain evidence="1 2">YC6886</strain>
    </source>
</reference>
<evidence type="ECO:0000313" key="1">
    <source>
        <dbReference type="EMBL" id="MBB5349950.1"/>
    </source>
</evidence>
<name>A0A840V7M1_9BACT</name>
<gene>
    <name evidence="1" type="ORF">HNR46_000171</name>
</gene>
<dbReference type="AlphaFoldDB" id="A0A840V7M1"/>
<protein>
    <submittedName>
        <fullName evidence="1">Uncharacterized protein</fullName>
    </submittedName>
</protein>
<dbReference type="Proteomes" id="UP000557717">
    <property type="component" value="Unassembled WGS sequence"/>
</dbReference>
<dbReference type="EMBL" id="JACHFD010000001">
    <property type="protein sequence ID" value="MBB5349950.1"/>
    <property type="molecule type" value="Genomic_DNA"/>
</dbReference>
<sequence length="43" mass="5021">MKNHSEMSAGELETQLFTSQFAFFVIFELLKNPPNPYLKSTKR</sequence>
<organism evidence="1 2">
    <name type="scientific">Haloferula luteola</name>
    <dbReference type="NCBI Taxonomy" id="595692"/>
    <lineage>
        <taxon>Bacteria</taxon>
        <taxon>Pseudomonadati</taxon>
        <taxon>Verrucomicrobiota</taxon>
        <taxon>Verrucomicrobiia</taxon>
        <taxon>Verrucomicrobiales</taxon>
        <taxon>Verrucomicrobiaceae</taxon>
        <taxon>Haloferula</taxon>
    </lineage>
</organism>
<evidence type="ECO:0000313" key="2">
    <source>
        <dbReference type="Proteomes" id="UP000557717"/>
    </source>
</evidence>